<dbReference type="Gene3D" id="2.60.40.1760">
    <property type="entry name" value="glycosyl hydrolase (family 31)"/>
    <property type="match status" value="1"/>
</dbReference>
<dbReference type="SUPFAM" id="SSF51445">
    <property type="entry name" value="(Trans)glycosidases"/>
    <property type="match status" value="1"/>
</dbReference>
<dbReference type="GO" id="GO:0030246">
    <property type="term" value="F:carbohydrate binding"/>
    <property type="evidence" value="ECO:0007669"/>
    <property type="project" value="InterPro"/>
</dbReference>
<evidence type="ECO:0000256" key="2">
    <source>
        <dbReference type="RuleBase" id="RU361185"/>
    </source>
</evidence>
<evidence type="ECO:0000259" key="6">
    <source>
        <dbReference type="Pfam" id="PF21365"/>
    </source>
</evidence>
<name>S2E7R3_INDAL</name>
<evidence type="ECO:0000256" key="1">
    <source>
        <dbReference type="ARBA" id="ARBA00007806"/>
    </source>
</evidence>
<evidence type="ECO:0000259" key="5">
    <source>
        <dbReference type="Pfam" id="PF17137"/>
    </source>
</evidence>
<organism evidence="7 8">
    <name type="scientific">Indibacter alkaliphilus (strain CCUG 57479 / KCTC 22604 / LW1)</name>
    <dbReference type="NCBI Taxonomy" id="1189612"/>
    <lineage>
        <taxon>Bacteria</taxon>
        <taxon>Pseudomonadati</taxon>
        <taxon>Bacteroidota</taxon>
        <taxon>Cytophagia</taxon>
        <taxon>Cytophagales</taxon>
        <taxon>Cyclobacteriaceae</taxon>
    </lineage>
</organism>
<dbReference type="EMBL" id="ALWO02000023">
    <property type="protein sequence ID" value="EOZ98323.1"/>
    <property type="molecule type" value="Genomic_DNA"/>
</dbReference>
<feature type="domain" description="DUF5110" evidence="5">
    <location>
        <begin position="680"/>
        <end position="742"/>
    </location>
</feature>
<dbReference type="Pfam" id="PF17137">
    <property type="entry name" value="DUF5110"/>
    <property type="match status" value="1"/>
</dbReference>
<dbReference type="Pfam" id="PF13802">
    <property type="entry name" value="Gal_mutarotas_2"/>
    <property type="match status" value="1"/>
</dbReference>
<dbReference type="AlphaFoldDB" id="S2E7R3"/>
<dbReference type="CDD" id="cd06604">
    <property type="entry name" value="GH31_glucosidase_II_MalA"/>
    <property type="match status" value="1"/>
</dbReference>
<dbReference type="CDD" id="cd14752">
    <property type="entry name" value="GH31_N"/>
    <property type="match status" value="1"/>
</dbReference>
<dbReference type="EC" id="3.2.1.20" evidence="7"/>
<dbReference type="InterPro" id="IPR011013">
    <property type="entry name" value="Gal_mutarotase_sf_dom"/>
</dbReference>
<dbReference type="GO" id="GO:0004558">
    <property type="term" value="F:alpha-1,4-glucosidase activity"/>
    <property type="evidence" value="ECO:0007669"/>
    <property type="project" value="UniProtKB-EC"/>
</dbReference>
<keyword evidence="8" id="KW-1185">Reference proteome</keyword>
<dbReference type="eggNOG" id="COG1501">
    <property type="taxonomic scope" value="Bacteria"/>
</dbReference>
<dbReference type="Pfam" id="PF21365">
    <property type="entry name" value="Glyco_hydro_31_3rd"/>
    <property type="match status" value="1"/>
</dbReference>
<dbReference type="PANTHER" id="PTHR22762:SF120">
    <property type="entry name" value="HETEROGLYCAN GLUCOSIDASE 1"/>
    <property type="match status" value="1"/>
</dbReference>
<dbReference type="InterPro" id="IPR000322">
    <property type="entry name" value="Glyco_hydro_31_TIM"/>
</dbReference>
<feature type="domain" description="Glycoside hydrolase family 31 TIM barrel" evidence="3">
    <location>
        <begin position="245"/>
        <end position="567"/>
    </location>
</feature>
<dbReference type="Proteomes" id="UP000006073">
    <property type="component" value="Unassembled WGS sequence"/>
</dbReference>
<keyword evidence="2 7" id="KW-0378">Hydrolase</keyword>
<dbReference type="InterPro" id="IPR048395">
    <property type="entry name" value="Glyco_hydro_31_C"/>
</dbReference>
<accession>S2E7R3</accession>
<evidence type="ECO:0000313" key="8">
    <source>
        <dbReference type="Proteomes" id="UP000006073"/>
    </source>
</evidence>
<feature type="domain" description="Glycosyl hydrolase family 31 C-terminal" evidence="6">
    <location>
        <begin position="576"/>
        <end position="663"/>
    </location>
</feature>
<evidence type="ECO:0000313" key="7">
    <source>
        <dbReference type="EMBL" id="EOZ98323.1"/>
    </source>
</evidence>
<protein>
    <submittedName>
        <fullName evidence="7">Alpha-glucosidase</fullName>
        <ecNumber evidence="7">3.2.1.20</ecNumber>
    </submittedName>
</protein>
<dbReference type="SUPFAM" id="SSF51011">
    <property type="entry name" value="Glycosyl hydrolase domain"/>
    <property type="match status" value="1"/>
</dbReference>
<dbReference type="STRING" id="1189612.A33Q_0977"/>
<dbReference type="Pfam" id="PF01055">
    <property type="entry name" value="Glyco_hydro_31_2nd"/>
    <property type="match status" value="1"/>
</dbReference>
<comment type="similarity">
    <text evidence="1 2">Belongs to the glycosyl hydrolase 31 family.</text>
</comment>
<dbReference type="Gene3D" id="3.20.20.80">
    <property type="entry name" value="Glycosidases"/>
    <property type="match status" value="1"/>
</dbReference>
<dbReference type="Gene3D" id="2.60.40.1180">
    <property type="entry name" value="Golgi alpha-mannosidase II"/>
    <property type="match status" value="2"/>
</dbReference>
<evidence type="ECO:0000259" key="4">
    <source>
        <dbReference type="Pfam" id="PF13802"/>
    </source>
</evidence>
<dbReference type="PANTHER" id="PTHR22762">
    <property type="entry name" value="ALPHA-GLUCOSIDASE"/>
    <property type="match status" value="1"/>
</dbReference>
<keyword evidence="2 7" id="KW-0326">Glycosidase</keyword>
<sequence>MTTLTKSKQSNRNLPIGDVKFWKKEEFGISGNTAVANFKLTVYREDTIRVQVSKETYFSPNPYTVIQDPQTVDFSIKEYESSVVLQTDKLKLELGLSPFTITYYTLDDQVINKDDAGFAVSWLGTEVSNYKTVQENEKFIGLGEKTGGLNRAGNAYTNWNTDYFAYGVNDDPLYMSIPFYIGLHNKLSYGIFFDNTHKTVFNFGASTNRFVYFSAEDGDLDYYFFFDDSVSGIISAYTDLTGKMEIPPLWSLGYQQCRYSYYPESEVLTLAQTFRDKKMPADVIYLDIHHMEKYKVFTFDQEKFPDAKSMIKRLKEKGFKVVVIMDPGIKTENGYLPFDEGMEKDLFVKYPDGLVYEGQVWPGWCAFPDFTKSETREWWAEKMQFYKDAGVDGYWTDMNEPASWGQHTPNLIDFSYEGEEVSHRKARNIYGFQMARSAYEGSKLQSPEERPFILTRSGYSGIQRFAAAWTGDNVATEDHMLAGVRLVNSLGLSGVSFAGYDVGGFAGEASKALFARWMSIATFSPFYRAHSMINSNDAEPWSFGEEVEEISRNYMKLRYRLLPTLYSSFYQSSLDGLPISKSLAIDYAHDHIIYDSAFQNEYIFCDRLLIAPVESTKEITKVYLPEGDWYYLYDSRLHKGNQVIFQDCPTSYLPVYVKAGSILALQSQIYNTGEKNDGILRLHIYKGEGQHNYLHYEDDGCSYEYLEGDIFKRNIIWDSDSLTLKFEKPEGIYSSGYFRVKVYCHGFDAEALHLDKNSIESQKENVAFLDRLTEFDPLPDNLHDFHESKSVATFTFDHVKEAFELRFT</sequence>
<dbReference type="InterPro" id="IPR017853">
    <property type="entry name" value="GH"/>
</dbReference>
<dbReference type="InterPro" id="IPR033403">
    <property type="entry name" value="DUF5110"/>
</dbReference>
<gene>
    <name evidence="7" type="ORF">A33Q_0977</name>
</gene>
<dbReference type="InterPro" id="IPR025887">
    <property type="entry name" value="Glyco_hydro_31_N_dom"/>
</dbReference>
<evidence type="ECO:0000259" key="3">
    <source>
        <dbReference type="Pfam" id="PF01055"/>
    </source>
</evidence>
<reference evidence="7 8" key="1">
    <citation type="journal article" date="2013" name="Genome Announc.">
        <title>Draft Genome Sequence of Indibacter alkaliphilus Strain LW1T, Isolated from Lonar Lake, a Haloalkaline Lake in the Buldana District of Maharashtra, India.</title>
        <authorList>
            <person name="Singh A."/>
            <person name="Kumar Jangir P."/>
            <person name="Sharma R."/>
            <person name="Singh A."/>
            <person name="Kumar Pinnaka A."/>
            <person name="Shivaji S."/>
        </authorList>
    </citation>
    <scope>NUCLEOTIDE SEQUENCE [LARGE SCALE GENOMIC DNA]</scope>
    <source>
        <strain evidence="8">CCUG 57479 / KCTC 22604 / LW1</strain>
    </source>
</reference>
<dbReference type="RefSeq" id="WP_016254663.1">
    <property type="nucleotide sequence ID" value="NZ_ALWO02000023.1"/>
</dbReference>
<dbReference type="InterPro" id="IPR013780">
    <property type="entry name" value="Glyco_hydro_b"/>
</dbReference>
<dbReference type="GO" id="GO:0005975">
    <property type="term" value="P:carbohydrate metabolic process"/>
    <property type="evidence" value="ECO:0007669"/>
    <property type="project" value="InterPro"/>
</dbReference>
<dbReference type="OrthoDB" id="176168at2"/>
<comment type="caution">
    <text evidence="7">The sequence shown here is derived from an EMBL/GenBank/DDBJ whole genome shotgun (WGS) entry which is preliminary data.</text>
</comment>
<dbReference type="SUPFAM" id="SSF74650">
    <property type="entry name" value="Galactose mutarotase-like"/>
    <property type="match status" value="1"/>
</dbReference>
<feature type="domain" description="Glycoside hydrolase family 31 N-terminal" evidence="4">
    <location>
        <begin position="38"/>
        <end position="201"/>
    </location>
</feature>
<proteinExistence type="inferred from homology"/>